<comment type="caution">
    <text evidence="2">The sequence shown here is derived from an EMBL/GenBank/DDBJ whole genome shotgun (WGS) entry which is preliminary data.</text>
</comment>
<keyword evidence="1" id="KW-0472">Membrane</keyword>
<name>A0AAV4NPK3_9ARAC</name>
<protein>
    <submittedName>
        <fullName evidence="2">Uncharacterized protein</fullName>
    </submittedName>
</protein>
<sequence>ERGSSVYASFVGNELCFLLVVSGFFAAVCPVIGPTDTYGPL</sequence>
<dbReference type="Proteomes" id="UP001054837">
    <property type="component" value="Unassembled WGS sequence"/>
</dbReference>
<reference evidence="2 3" key="1">
    <citation type="submission" date="2021-06" db="EMBL/GenBank/DDBJ databases">
        <title>Caerostris darwini draft genome.</title>
        <authorList>
            <person name="Kono N."/>
            <person name="Arakawa K."/>
        </authorList>
    </citation>
    <scope>NUCLEOTIDE SEQUENCE [LARGE SCALE GENOMIC DNA]</scope>
</reference>
<proteinExistence type="predicted"/>
<evidence type="ECO:0000256" key="1">
    <source>
        <dbReference type="SAM" id="Phobius"/>
    </source>
</evidence>
<evidence type="ECO:0000313" key="3">
    <source>
        <dbReference type="Proteomes" id="UP001054837"/>
    </source>
</evidence>
<keyword evidence="1" id="KW-0812">Transmembrane</keyword>
<accession>A0AAV4NPK3</accession>
<feature type="transmembrane region" description="Helical" evidence="1">
    <location>
        <begin position="12"/>
        <end position="33"/>
    </location>
</feature>
<dbReference type="AlphaFoldDB" id="A0AAV4NPK3"/>
<organism evidence="2 3">
    <name type="scientific">Caerostris darwini</name>
    <dbReference type="NCBI Taxonomy" id="1538125"/>
    <lineage>
        <taxon>Eukaryota</taxon>
        <taxon>Metazoa</taxon>
        <taxon>Ecdysozoa</taxon>
        <taxon>Arthropoda</taxon>
        <taxon>Chelicerata</taxon>
        <taxon>Arachnida</taxon>
        <taxon>Araneae</taxon>
        <taxon>Araneomorphae</taxon>
        <taxon>Entelegynae</taxon>
        <taxon>Araneoidea</taxon>
        <taxon>Araneidae</taxon>
        <taxon>Caerostris</taxon>
    </lineage>
</organism>
<keyword evidence="3" id="KW-1185">Reference proteome</keyword>
<keyword evidence="1" id="KW-1133">Transmembrane helix</keyword>
<gene>
    <name evidence="2" type="ORF">CDAR_234781</name>
</gene>
<dbReference type="EMBL" id="BPLQ01001868">
    <property type="protein sequence ID" value="GIX86235.1"/>
    <property type="molecule type" value="Genomic_DNA"/>
</dbReference>
<feature type="non-terminal residue" evidence="2">
    <location>
        <position position="1"/>
    </location>
</feature>
<evidence type="ECO:0000313" key="2">
    <source>
        <dbReference type="EMBL" id="GIX86235.1"/>
    </source>
</evidence>